<reference evidence="1 2" key="1">
    <citation type="submission" date="2016-06" db="EMBL/GenBank/DDBJ databases">
        <authorList>
            <person name="Kjaerup R.B."/>
            <person name="Dalgaard T.S."/>
            <person name="Juul-Madsen H.R."/>
        </authorList>
    </citation>
    <scope>NUCLEOTIDE SEQUENCE [LARGE SCALE GENOMIC DNA]</scope>
    <source>
        <strain evidence="1 2">DSM 45097</strain>
    </source>
</reference>
<dbReference type="Proteomes" id="UP000198210">
    <property type="component" value="Chromosome I"/>
</dbReference>
<dbReference type="AlphaFoldDB" id="A0A1C5HHG2"/>
<protein>
    <submittedName>
        <fullName evidence="1">Uncharacterized protein</fullName>
    </submittedName>
</protein>
<keyword evidence="2" id="KW-1185">Reference proteome</keyword>
<accession>A0A1C5HHG2</accession>
<sequence>MWISISAANFMIDAGLGVGCPGKVGDGAGCFWGPGAGRVRQ</sequence>
<evidence type="ECO:0000313" key="2">
    <source>
        <dbReference type="Proteomes" id="UP000198210"/>
    </source>
</evidence>
<gene>
    <name evidence="1" type="ORF">GA0074704_1740</name>
</gene>
<dbReference type="EMBL" id="LT607751">
    <property type="protein sequence ID" value="SCG45456.1"/>
    <property type="molecule type" value="Genomic_DNA"/>
</dbReference>
<name>A0A1C5HHG2_9ACTN</name>
<organism evidence="1 2">
    <name type="scientific">Micromonospora siamensis</name>
    <dbReference type="NCBI Taxonomy" id="299152"/>
    <lineage>
        <taxon>Bacteria</taxon>
        <taxon>Bacillati</taxon>
        <taxon>Actinomycetota</taxon>
        <taxon>Actinomycetes</taxon>
        <taxon>Micromonosporales</taxon>
        <taxon>Micromonosporaceae</taxon>
        <taxon>Micromonospora</taxon>
    </lineage>
</organism>
<proteinExistence type="predicted"/>
<evidence type="ECO:0000313" key="1">
    <source>
        <dbReference type="EMBL" id="SCG45456.1"/>
    </source>
</evidence>